<reference evidence="3 4" key="1">
    <citation type="submission" date="2016-10" db="EMBL/GenBank/DDBJ databases">
        <authorList>
            <person name="de Groot N.N."/>
        </authorList>
    </citation>
    <scope>NUCLEOTIDE SEQUENCE [LARGE SCALE GENOMIC DNA]</scope>
    <source>
        <strain evidence="3 4">CGMCC 1.10457</strain>
    </source>
</reference>
<organism evidence="3 4">
    <name type="scientific">Halomicrobium zhouii</name>
    <dbReference type="NCBI Taxonomy" id="767519"/>
    <lineage>
        <taxon>Archaea</taxon>
        <taxon>Methanobacteriati</taxon>
        <taxon>Methanobacteriota</taxon>
        <taxon>Stenosarchaea group</taxon>
        <taxon>Halobacteria</taxon>
        <taxon>Halobacteriales</taxon>
        <taxon>Haloarculaceae</taxon>
        <taxon>Halomicrobium</taxon>
    </lineage>
</organism>
<dbReference type="STRING" id="767519.SAMN05216559_3400"/>
<dbReference type="SMART" id="SM00922">
    <property type="entry name" value="MR_MLE"/>
    <property type="match status" value="1"/>
</dbReference>
<dbReference type="InterPro" id="IPR034593">
    <property type="entry name" value="DgoD-like"/>
</dbReference>
<dbReference type="Gene3D" id="3.30.390.10">
    <property type="entry name" value="Enolase-like, N-terminal domain"/>
    <property type="match status" value="1"/>
</dbReference>
<gene>
    <name evidence="3" type="ORF">SAMN05216559_3400</name>
</gene>
<dbReference type="InterPro" id="IPR018110">
    <property type="entry name" value="Mandel_Rmase/mucon_lact_enz_CS"/>
</dbReference>
<dbReference type="AlphaFoldDB" id="A0A1I6LY02"/>
<sequence length="375" mass="41413">MEVTDYELFEVPPRSLLLKVETNDGLVGWGEPVLEGRAQTAAEAVRELMDTYIVGADPYDIELLWQQMYRSGFYRGGAVLMSALSGIDQALWDIKGKALGEPVYELLGGKARERIKLYAHVSGDDLGDAARSRVEEGFSAIKSGPGVDLEHIDRTPAVEEARENVRTMREAVGDDVDLMLDFHGKPSKPMAKRLVGELEEFDPMFYEELLGPEKNDLLPDLAERTNVPLATGERLYGRWEFKTLLESGAVDVIQPDISHAGGITELRKIASMAETYDVALAPHSPLSSVALAASLQVDACTQNAIIQEQIVLNEDVPNYLTDMSVFEHDDQGYVDLPSAPGLGIEVDEDFVREMATEDAWDAPVVRRKDGSISEW</sequence>
<dbReference type="InterPro" id="IPR013341">
    <property type="entry name" value="Mandelate_racemase_N_dom"/>
</dbReference>
<dbReference type="SFLD" id="SFLDG00179">
    <property type="entry name" value="mandelate_racemase"/>
    <property type="match status" value="1"/>
</dbReference>
<accession>A0A1I6LY02</accession>
<dbReference type="Pfam" id="PF02746">
    <property type="entry name" value="MR_MLE_N"/>
    <property type="match status" value="1"/>
</dbReference>
<dbReference type="InterPro" id="IPR029017">
    <property type="entry name" value="Enolase-like_N"/>
</dbReference>
<dbReference type="InterPro" id="IPR013342">
    <property type="entry name" value="Mandelate_racemase_C"/>
</dbReference>
<dbReference type="SUPFAM" id="SSF54826">
    <property type="entry name" value="Enolase N-terminal domain-like"/>
    <property type="match status" value="1"/>
</dbReference>
<feature type="domain" description="Mandelate racemase/muconate lactonizing enzyme C-terminal" evidence="2">
    <location>
        <begin position="123"/>
        <end position="228"/>
    </location>
</feature>
<keyword evidence="4" id="KW-1185">Reference proteome</keyword>
<evidence type="ECO:0000259" key="2">
    <source>
        <dbReference type="SMART" id="SM00922"/>
    </source>
</evidence>
<dbReference type="Proteomes" id="UP000199062">
    <property type="component" value="Unassembled WGS sequence"/>
</dbReference>
<evidence type="ECO:0000313" key="4">
    <source>
        <dbReference type="Proteomes" id="UP000199062"/>
    </source>
</evidence>
<dbReference type="SUPFAM" id="SSF51604">
    <property type="entry name" value="Enolase C-terminal domain-like"/>
    <property type="match status" value="1"/>
</dbReference>
<dbReference type="EMBL" id="FOZK01000003">
    <property type="protein sequence ID" value="SFS08310.1"/>
    <property type="molecule type" value="Genomic_DNA"/>
</dbReference>
<dbReference type="GO" id="GO:0009063">
    <property type="term" value="P:amino acid catabolic process"/>
    <property type="evidence" value="ECO:0007669"/>
    <property type="project" value="InterPro"/>
</dbReference>
<dbReference type="PROSITE" id="PS00908">
    <property type="entry name" value="MR_MLE_1"/>
    <property type="match status" value="1"/>
</dbReference>
<proteinExistence type="predicted"/>
<protein>
    <submittedName>
        <fullName evidence="3">Galactonate dehydratase</fullName>
    </submittedName>
</protein>
<dbReference type="PANTHER" id="PTHR48080">
    <property type="entry name" value="D-GALACTONATE DEHYDRATASE-RELATED"/>
    <property type="match status" value="1"/>
</dbReference>
<evidence type="ECO:0000256" key="1">
    <source>
        <dbReference type="ARBA" id="ARBA00023239"/>
    </source>
</evidence>
<dbReference type="Gene3D" id="3.20.20.120">
    <property type="entry name" value="Enolase-like C-terminal domain"/>
    <property type="match status" value="1"/>
</dbReference>
<name>A0A1I6LY02_9EURY</name>
<dbReference type="RefSeq" id="WP_089817874.1">
    <property type="nucleotide sequence ID" value="NZ_FOZK01000003.1"/>
</dbReference>
<keyword evidence="1" id="KW-0456">Lyase</keyword>
<dbReference type="InterPro" id="IPR029065">
    <property type="entry name" value="Enolase_C-like"/>
</dbReference>
<dbReference type="PANTHER" id="PTHR48080:SF2">
    <property type="entry name" value="D-GALACTONATE DEHYDRATASE"/>
    <property type="match status" value="1"/>
</dbReference>
<dbReference type="Pfam" id="PF13378">
    <property type="entry name" value="MR_MLE_C"/>
    <property type="match status" value="1"/>
</dbReference>
<dbReference type="InterPro" id="IPR036849">
    <property type="entry name" value="Enolase-like_C_sf"/>
</dbReference>
<dbReference type="OrthoDB" id="42605at2157"/>
<evidence type="ECO:0000313" key="3">
    <source>
        <dbReference type="EMBL" id="SFS08310.1"/>
    </source>
</evidence>
<dbReference type="GO" id="GO:0016829">
    <property type="term" value="F:lyase activity"/>
    <property type="evidence" value="ECO:0007669"/>
    <property type="project" value="UniProtKB-KW"/>
</dbReference>
<dbReference type="NCBIfam" id="NF010624">
    <property type="entry name" value="PRK14017.1"/>
    <property type="match status" value="1"/>
</dbReference>
<dbReference type="SFLD" id="SFLDS00001">
    <property type="entry name" value="Enolase"/>
    <property type="match status" value="1"/>
</dbReference>